<dbReference type="Pfam" id="PF12234">
    <property type="entry name" value="Rav1p_C"/>
    <property type="match status" value="1"/>
</dbReference>
<dbReference type="SMART" id="SM00320">
    <property type="entry name" value="WD40"/>
    <property type="match status" value="5"/>
</dbReference>
<dbReference type="GO" id="GO:0007035">
    <property type="term" value="P:vacuolar acidification"/>
    <property type="evidence" value="ECO:0007669"/>
    <property type="project" value="TreeGrafter"/>
</dbReference>
<proteinExistence type="predicted"/>
<reference evidence="2" key="1">
    <citation type="submission" date="2021-01" db="UniProtKB">
        <authorList>
            <consortium name="EnsemblPlants"/>
        </authorList>
    </citation>
    <scope>IDENTIFICATION</scope>
</reference>
<dbReference type="SUPFAM" id="SSF50978">
    <property type="entry name" value="WD40 repeat-like"/>
    <property type="match status" value="2"/>
</dbReference>
<dbReference type="PANTHER" id="PTHR13950">
    <property type="entry name" value="RABCONNECTIN-RELATED"/>
    <property type="match status" value="1"/>
</dbReference>
<feature type="domain" description="RAVE complex protein Rav1 C-terminal" evidence="1">
    <location>
        <begin position="758"/>
        <end position="1398"/>
    </location>
</feature>
<dbReference type="InterPro" id="IPR052208">
    <property type="entry name" value="DmX-like/RAVE_component"/>
</dbReference>
<protein>
    <recommendedName>
        <fullName evidence="1">RAVE complex protein Rav1 C-terminal domain-containing protein</fullName>
    </recommendedName>
</protein>
<evidence type="ECO:0000313" key="3">
    <source>
        <dbReference type="Proteomes" id="UP000594263"/>
    </source>
</evidence>
<dbReference type="EnsemblPlants" id="Kaladp0066s0101.1.v1.1">
    <property type="protein sequence ID" value="Kaladp0066s0101.1.v1.1"/>
    <property type="gene ID" value="Kaladp0066s0101.v1.1"/>
</dbReference>
<keyword evidence="3" id="KW-1185">Reference proteome</keyword>
<organism evidence="2 3">
    <name type="scientific">Kalanchoe fedtschenkoi</name>
    <name type="common">Lavender scallops</name>
    <name type="synonym">South American air plant</name>
    <dbReference type="NCBI Taxonomy" id="63787"/>
    <lineage>
        <taxon>Eukaryota</taxon>
        <taxon>Viridiplantae</taxon>
        <taxon>Streptophyta</taxon>
        <taxon>Embryophyta</taxon>
        <taxon>Tracheophyta</taxon>
        <taxon>Spermatophyta</taxon>
        <taxon>Magnoliopsida</taxon>
        <taxon>eudicotyledons</taxon>
        <taxon>Gunneridae</taxon>
        <taxon>Pentapetalae</taxon>
        <taxon>Saxifragales</taxon>
        <taxon>Crassulaceae</taxon>
        <taxon>Kalanchoe</taxon>
    </lineage>
</organism>
<dbReference type="GO" id="GO:0043291">
    <property type="term" value="C:RAVE complex"/>
    <property type="evidence" value="ECO:0007669"/>
    <property type="project" value="TreeGrafter"/>
</dbReference>
<dbReference type="Proteomes" id="UP000594263">
    <property type="component" value="Unplaced"/>
</dbReference>
<sequence length="1476" mass="162749">MPRIIDAGDSFAAGDILDGLPHQLVKSEIIPPAPNLTGPAIDFLPDFAGYGWLAYGAASLFVISHFPSPASPAETLIGPIMRQVFELAGYVNAVAWSPVTPCTGEVVVAAENRIALFSHDSESSTGSFGWSQNAVLVQATKVDLVKWTGSGDGIVAGGVEVVFWKNKGRSWEVVWKVRNELPQDLVSTTWSIEGPMATAAAYREDVEGSSSTTSKDRKCVSLIRSTEGFEYTKVELRHPQPITMIQWRPQKRRKLDQDVRQSMRNVLMTCSVDGTVRLWCEVDNGKVNKFVKDVNDQQTLRQSFFVAAVIETNQVLKGSLGFDIYVVWATESQGMIRTPSGNVCFLPEIYGDIGSCKCEWIVGTGPGALITFWAIHCLDDVTPVRCPQVTLWQRQEVPGLGLASCSGVSGSNCNNQSSFNKIFFSRNKLSAPPAVCSLIHLFPGNSVHWSMLCATTTTPNDKETGSVKMNKNILSFQAHGILELGGHSGKILDVAVHSDRLNHHYAASLDSKGKVLFWSLSTLNQCTFGLPMVNPSWKVCGQLVIGSSRPKYTSILWAPSVVQDDFIVLMGNACGIDCYILEFLKDEVEAVICHHICTLPCHVHHATGPRCISAIPFPSNCSQNSFNSTFLLLGVWMGSFEALSWEITVHSSLISKSSCGCEDGCVNISKSLMRFEHTMSGKKYCVLVDPCASEWPQLHAHDQITSAATVYTGSSNYSLPMKHDFVSDARYSGYHIATGYLDGTVKLWKSNSAKTLSPSCQWELVGAFASDGNPVSALSLTDCGRKIATMTTFSDSTTSMLRIWECMHLLGSGSTVLEHTIPFDNHVVALRWLASGSGQFLLGVCMPNKIQLFTQRRCGGQSLFGSQTKMQIWCCLATTLISPPVNDFVWGPGAAPLVIHEYYFSLLEPWVYKMDIEPQTNNSCSTVGEPISHWTRKAEGYYIATFTDNFRMNGLKGSSMGEISRTNHLECLAGVNLHSEAHMKLRSRTSILELADKLIVPLPVYHPESLIANIFSGNWKRARFALRFLTKYFATERRSSKMKFALPAPEVLLSDYYEGQEVGCSTVKEQCWSGLDGSSSKAQLGFSAFAFGSEYDVSHLTTSSPDSELIGFNDQMEMLQTLGYMTEIEKLQTCSILDLLNEISGSHSASVYGSLDEPGRRFWVPVRFQMMLTHKKSGQLPSMQDLMIDSKTICWAFHSDCQENLFSSLLPNEASWSDMRAIGFGFWFTDATKLRTKMEKLARFQYLKNKDPKSCALLYIALNRVQVLAGLFKISKDEKDKPLVGFLSRNFQEENNKAAALKNAYVLMGRHQLELAIAFFLLGGDTSSAITVCAKNLRDEQLALVICRLTDGPGGPVKRHLVSSYLLPTAVEKGDSWLQSLFEWENGNYSQSFLAMLGTQRDSMSLITSSSISFLDPSIGQYCMLLASKNSLRNAVGEQKAAVLSKWATHATATALNRSGLPVSSCLFWILKDIIC</sequence>
<dbReference type="InterPro" id="IPR001680">
    <property type="entry name" value="WD40_rpt"/>
</dbReference>
<name>A0A7N0UFG9_KALFE</name>
<evidence type="ECO:0000313" key="2">
    <source>
        <dbReference type="EnsemblPlants" id="Kaladp0066s0101.1.v1.1"/>
    </source>
</evidence>
<dbReference type="PANTHER" id="PTHR13950:SF9">
    <property type="entry name" value="RABCONNECTIN-3A"/>
    <property type="match status" value="1"/>
</dbReference>
<dbReference type="Gramene" id="Kaladp0066s0101.1.v1.1">
    <property type="protein sequence ID" value="Kaladp0066s0101.1.v1.1"/>
    <property type="gene ID" value="Kaladp0066s0101.v1.1"/>
</dbReference>
<dbReference type="InterPro" id="IPR015943">
    <property type="entry name" value="WD40/YVTN_repeat-like_dom_sf"/>
</dbReference>
<accession>A0A7N0UFG9</accession>
<dbReference type="Gene3D" id="2.130.10.10">
    <property type="entry name" value="YVTN repeat-like/Quinoprotein amine dehydrogenase"/>
    <property type="match status" value="2"/>
</dbReference>
<dbReference type="InterPro" id="IPR036322">
    <property type="entry name" value="WD40_repeat_dom_sf"/>
</dbReference>
<dbReference type="InterPro" id="IPR022033">
    <property type="entry name" value="Rav1p_C"/>
</dbReference>
<evidence type="ECO:0000259" key="1">
    <source>
        <dbReference type="Pfam" id="PF12234"/>
    </source>
</evidence>
<dbReference type="OMA" id="VICHHIC"/>